<feature type="transmembrane region" description="Helical" evidence="2">
    <location>
        <begin position="313"/>
        <end position="330"/>
    </location>
</feature>
<sequence>MIYCGPCEMNDTNSSHRGRTLHAGSARPGGKQHVVGSSWSGRFDSSRARGAFKAVDRYYLVWAFFVPITSVLVFPSVQGTTPGYLMCFLSLAIAMLYGGGERTRYLRILLTAIFVWVLLFTLTQLADLTDGYTPDLDTLSLVNPYDHSFVMRASLFTQSLYVVAVVLYGTYLYVYYDDAWDRIIVASGVLFAVYGLYECAYYLVTGQPGDFLSNRQFTNTLARPLPKDIVTGSDFQTMGIGGISMQRLKSLTGEPSMYALSMFPFWVYARTVQRSRWPAIIIGASLVMTASTTAMVGYLCYIGIRMMHTRINIIKLVLAALAIIAIIIVFNEQVVQLADDVIIKKLTGANSSGQERSAGFMAAVDFWLNAPVANKLVGIGFGYIRTTDMFSTLLVNNGLLGLALFSVLLLYPAFKLDWAPKAVALRQCCVATYVMMMVSVPEFSYLAPWTFVAFAYCRLYHRNRARQAADRHEVELTARTSHMREA</sequence>
<dbReference type="Proteomes" id="UP000007437">
    <property type="component" value="Chromosome"/>
</dbReference>
<evidence type="ECO:0000313" key="4">
    <source>
        <dbReference type="Proteomes" id="UP000007437"/>
    </source>
</evidence>
<protein>
    <submittedName>
        <fullName evidence="3">Uncharacterized protein</fullName>
    </submittedName>
</protein>
<dbReference type="KEGG" id="brh:RBRH_03903"/>
<evidence type="ECO:0000256" key="2">
    <source>
        <dbReference type="SAM" id="Phobius"/>
    </source>
</evidence>
<reference evidence="3 4" key="1">
    <citation type="journal article" date="2011" name="J. Bacteriol.">
        <title>Complete genome sequence of Burkholderia rhizoxinica, an endosymbiont of Rhizopus microsporus.</title>
        <authorList>
            <person name="Lackner G."/>
            <person name="Moebius N."/>
            <person name="Partida-Martinez L."/>
            <person name="Hertweck C."/>
        </authorList>
    </citation>
    <scope>NUCLEOTIDE SEQUENCE [LARGE SCALE GENOMIC DNA]</scope>
    <source>
        <strain evidence="4">DSM 19002 / CIP 109453 / HKI 454</strain>
    </source>
</reference>
<name>E5ARZ3_MYCRK</name>
<accession>E5ARZ3</accession>
<feature type="transmembrane region" description="Helical" evidence="2">
    <location>
        <begin position="155"/>
        <end position="176"/>
    </location>
</feature>
<feature type="transmembrane region" description="Helical" evidence="2">
    <location>
        <begin position="83"/>
        <end position="99"/>
    </location>
</feature>
<keyword evidence="2" id="KW-0472">Membrane</keyword>
<keyword evidence="2" id="KW-0812">Transmembrane</keyword>
<proteinExistence type="predicted"/>
<feature type="transmembrane region" description="Helical" evidence="2">
    <location>
        <begin position="183"/>
        <end position="204"/>
    </location>
</feature>
<feature type="transmembrane region" description="Helical" evidence="2">
    <location>
        <begin position="366"/>
        <end position="384"/>
    </location>
</feature>
<dbReference type="HOGENOM" id="CLU_626852_0_0_4"/>
<evidence type="ECO:0000256" key="1">
    <source>
        <dbReference type="SAM" id="MobiDB-lite"/>
    </source>
</evidence>
<feature type="transmembrane region" description="Helical" evidence="2">
    <location>
        <begin position="393"/>
        <end position="414"/>
    </location>
</feature>
<feature type="transmembrane region" description="Helical" evidence="2">
    <location>
        <begin position="277"/>
        <end position="301"/>
    </location>
</feature>
<organism evidence="3 4">
    <name type="scientific">Mycetohabitans rhizoxinica (strain DSM 19002 / CIP 109453 / HKI 454)</name>
    <name type="common">Paraburkholderia rhizoxinica</name>
    <dbReference type="NCBI Taxonomy" id="882378"/>
    <lineage>
        <taxon>Bacteria</taxon>
        <taxon>Pseudomonadati</taxon>
        <taxon>Pseudomonadota</taxon>
        <taxon>Betaproteobacteria</taxon>
        <taxon>Burkholderiales</taxon>
        <taxon>Burkholderiaceae</taxon>
        <taxon>Mycetohabitans</taxon>
    </lineage>
</organism>
<feature type="transmembrane region" description="Helical" evidence="2">
    <location>
        <begin position="58"/>
        <end position="77"/>
    </location>
</feature>
<dbReference type="eggNOG" id="ENOG5031PDN">
    <property type="taxonomic scope" value="Bacteria"/>
</dbReference>
<dbReference type="AlphaFoldDB" id="E5ARZ3"/>
<gene>
    <name evidence="3" type="ordered locus">RBRH_03903</name>
</gene>
<feature type="region of interest" description="Disordered" evidence="1">
    <location>
        <begin position="12"/>
        <end position="34"/>
    </location>
</feature>
<evidence type="ECO:0000313" key="3">
    <source>
        <dbReference type="EMBL" id="CBW75375.1"/>
    </source>
</evidence>
<keyword evidence="2" id="KW-1133">Transmembrane helix</keyword>
<feature type="transmembrane region" description="Helical" evidence="2">
    <location>
        <begin position="443"/>
        <end position="461"/>
    </location>
</feature>
<dbReference type="EMBL" id="FR687359">
    <property type="protein sequence ID" value="CBW75375.1"/>
    <property type="molecule type" value="Genomic_DNA"/>
</dbReference>
<feature type="transmembrane region" description="Helical" evidence="2">
    <location>
        <begin position="106"/>
        <end position="126"/>
    </location>
</feature>